<protein>
    <submittedName>
        <fullName evidence="1">Uncharacterized protein</fullName>
    </submittedName>
</protein>
<name>A0ABX2BY80_9BURK</name>
<accession>A0ABX2BY80</accession>
<dbReference type="Proteomes" id="UP000652198">
    <property type="component" value="Unassembled WGS sequence"/>
</dbReference>
<proteinExistence type="predicted"/>
<dbReference type="Pfam" id="PF20126">
    <property type="entry name" value="TumE"/>
    <property type="match status" value="1"/>
</dbReference>
<reference evidence="1 2" key="1">
    <citation type="submission" date="2019-11" db="EMBL/GenBank/DDBJ databases">
        <title>Metabolism of dissolved organic matter in forest soils.</title>
        <authorList>
            <person name="Cyle K.T."/>
            <person name="Wilhelm R.C."/>
            <person name="Martinez C.E."/>
        </authorList>
    </citation>
    <scope>NUCLEOTIDE SEQUENCE [LARGE SCALE GENOMIC DNA]</scope>
    <source>
        <strain evidence="1 2">1N</strain>
    </source>
</reference>
<keyword evidence="2" id="KW-1185">Reference proteome</keyword>
<sequence>MISWLMVNRDASLDALLLLDGDTFFADAEGEYWVKFSVQQVQVTQMRPHGLHYSLTLHDRSGTRLLGFDNAHAIREGTGPGARTRIEYDHLHSGERVRFYVYQDAATLLADFWTEVEAILQKRSTQP</sequence>
<comment type="caution">
    <text evidence="1">The sequence shown here is derived from an EMBL/GenBank/DDBJ whole genome shotgun (WGS) entry which is preliminary data.</text>
</comment>
<evidence type="ECO:0000313" key="2">
    <source>
        <dbReference type="Proteomes" id="UP000652198"/>
    </source>
</evidence>
<dbReference type="EMBL" id="WOEY01000105">
    <property type="protein sequence ID" value="NPT44888.1"/>
    <property type="molecule type" value="Genomic_DNA"/>
</dbReference>
<evidence type="ECO:0000313" key="1">
    <source>
        <dbReference type="EMBL" id="NPT44888.1"/>
    </source>
</evidence>
<gene>
    <name evidence="1" type="ORF">GNZ12_26940</name>
</gene>
<organism evidence="1 2">
    <name type="scientific">Paraburkholderia solitsugae</name>
    <dbReference type="NCBI Taxonomy" id="2675748"/>
    <lineage>
        <taxon>Bacteria</taxon>
        <taxon>Pseudomonadati</taxon>
        <taxon>Pseudomonadota</taxon>
        <taxon>Betaproteobacteria</taxon>
        <taxon>Burkholderiales</taxon>
        <taxon>Burkholderiaceae</taxon>
        <taxon>Paraburkholderia</taxon>
    </lineage>
</organism>
<dbReference type="InterPro" id="IPR045397">
    <property type="entry name" value="TumE-like"/>
</dbReference>